<feature type="region of interest" description="Disordered" evidence="1">
    <location>
        <begin position="292"/>
        <end position="312"/>
    </location>
</feature>
<dbReference type="EMBL" id="FTNF01000004">
    <property type="protein sequence ID" value="SIQ84897.1"/>
    <property type="molecule type" value="Genomic_DNA"/>
</dbReference>
<feature type="compositionally biased region" description="Polar residues" evidence="1">
    <location>
        <begin position="303"/>
        <end position="312"/>
    </location>
</feature>
<evidence type="ECO:0000313" key="3">
    <source>
        <dbReference type="Proteomes" id="UP000186004"/>
    </source>
</evidence>
<protein>
    <recommendedName>
        <fullName evidence="4">DNA-directed RNA polymerase specialized sigma subunit, sigma24 family</fullName>
    </recommendedName>
</protein>
<evidence type="ECO:0008006" key="4">
    <source>
        <dbReference type="Google" id="ProtNLM"/>
    </source>
</evidence>
<sequence>MAECRTDVARVDGDTASLTYIGVAFMSMSLTQWPDSPLDAADAAFAALTSDPDPLSIDLDAFGPDVGLPAGVMTLRTVRDWLLAHTDAFRARDAVWVEVIRRARLDGPQWVIAAVGMAMPALRRYTRQLCDGYRSDPDDIEAEILTGFLAALRDHVDLTRPAPYAALCRAGWRAGYKLRQQAGEATPVDDVEHITGPRIPQVPYGHPDVLVNRAVRLGILDPGDEQPYIDVRLGRRAIEPIARRMGITSDALRMRLARIDTRIAEALAAGVLTGVASPQAVESLAAEAERRTNLRAASRRAPDSTTQVRAAA</sequence>
<evidence type="ECO:0000313" key="2">
    <source>
        <dbReference type="EMBL" id="SIQ84897.1"/>
    </source>
</evidence>
<organism evidence="2 3">
    <name type="scientific">Micromonospora avicenniae</name>
    <dbReference type="NCBI Taxonomy" id="1198245"/>
    <lineage>
        <taxon>Bacteria</taxon>
        <taxon>Bacillati</taxon>
        <taxon>Actinomycetota</taxon>
        <taxon>Actinomycetes</taxon>
        <taxon>Micromonosporales</taxon>
        <taxon>Micromonosporaceae</taxon>
        <taxon>Micromonospora</taxon>
    </lineage>
</organism>
<accession>A0A1N6W433</accession>
<reference evidence="2 3" key="1">
    <citation type="submission" date="2017-01" db="EMBL/GenBank/DDBJ databases">
        <authorList>
            <person name="Mah S.A."/>
            <person name="Swanson W.J."/>
            <person name="Moy G.W."/>
            <person name="Vacquier V.D."/>
        </authorList>
    </citation>
    <scope>NUCLEOTIDE SEQUENCE [LARGE SCALE GENOMIC DNA]</scope>
    <source>
        <strain evidence="2 3">DSM 45758</strain>
    </source>
</reference>
<dbReference type="AlphaFoldDB" id="A0A1N6W433"/>
<dbReference type="Proteomes" id="UP000186004">
    <property type="component" value="Unassembled WGS sequence"/>
</dbReference>
<dbReference type="STRING" id="1198245.SAMN05444858_104355"/>
<name>A0A1N6W433_9ACTN</name>
<keyword evidence="3" id="KW-1185">Reference proteome</keyword>
<gene>
    <name evidence="2" type="ORF">SAMN05444858_104355</name>
</gene>
<proteinExistence type="predicted"/>
<evidence type="ECO:0000256" key="1">
    <source>
        <dbReference type="SAM" id="MobiDB-lite"/>
    </source>
</evidence>